<keyword evidence="5" id="KW-1185">Reference proteome</keyword>
<sequence>MFSRLDHDGSGTITLAEIMEATEEDQIMLKKFLTLDSPLEIFCMLDIDNSGQLNIEEFCEGVMEHVTSDRSVEFKRIDKNFKQLRKEVRELQLSVDKVASIALKASGSGTGSQQLSPVALTKKKRDVKFNEENDQNEMPRDSEPVTEPEPPEPQQPTAEPASESPLWATET</sequence>
<dbReference type="Pfam" id="PF13499">
    <property type="entry name" value="EF-hand_7"/>
    <property type="match status" value="1"/>
</dbReference>
<dbReference type="SUPFAM" id="SSF47473">
    <property type="entry name" value="EF-hand"/>
    <property type="match status" value="1"/>
</dbReference>
<dbReference type="InterPro" id="IPR011992">
    <property type="entry name" value="EF-hand-dom_pair"/>
</dbReference>
<dbReference type="Gene3D" id="1.10.238.10">
    <property type="entry name" value="EF-hand"/>
    <property type="match status" value="1"/>
</dbReference>
<dbReference type="AlphaFoldDB" id="A0AA36IZ33"/>
<dbReference type="PROSITE" id="PS00018">
    <property type="entry name" value="EF_HAND_1"/>
    <property type="match status" value="2"/>
</dbReference>
<evidence type="ECO:0000259" key="3">
    <source>
        <dbReference type="PROSITE" id="PS50222"/>
    </source>
</evidence>
<keyword evidence="1" id="KW-0106">Calcium</keyword>
<dbReference type="InterPro" id="IPR018247">
    <property type="entry name" value="EF_Hand_1_Ca_BS"/>
</dbReference>
<accession>A0AA36IZ33</accession>
<feature type="domain" description="EF-hand" evidence="3">
    <location>
        <begin position="1"/>
        <end position="28"/>
    </location>
</feature>
<comment type="caution">
    <text evidence="4">The sequence shown here is derived from an EMBL/GenBank/DDBJ whole genome shotgun (WGS) entry which is preliminary data.</text>
</comment>
<name>A0AA36IZ33_9DINO</name>
<dbReference type="EMBL" id="CAUJNA010003190">
    <property type="protein sequence ID" value="CAJ1395520.1"/>
    <property type="molecule type" value="Genomic_DNA"/>
</dbReference>
<dbReference type="InterPro" id="IPR002048">
    <property type="entry name" value="EF_hand_dom"/>
</dbReference>
<gene>
    <name evidence="4" type="ORF">EVOR1521_LOCUS19940</name>
</gene>
<organism evidence="4 5">
    <name type="scientific">Effrenium voratum</name>
    <dbReference type="NCBI Taxonomy" id="2562239"/>
    <lineage>
        <taxon>Eukaryota</taxon>
        <taxon>Sar</taxon>
        <taxon>Alveolata</taxon>
        <taxon>Dinophyceae</taxon>
        <taxon>Suessiales</taxon>
        <taxon>Symbiodiniaceae</taxon>
        <taxon>Effrenium</taxon>
    </lineage>
</organism>
<feature type="compositionally biased region" description="Basic and acidic residues" evidence="2">
    <location>
        <begin position="127"/>
        <end position="143"/>
    </location>
</feature>
<feature type="domain" description="EF-hand" evidence="3">
    <location>
        <begin position="33"/>
        <end position="68"/>
    </location>
</feature>
<evidence type="ECO:0000256" key="2">
    <source>
        <dbReference type="SAM" id="MobiDB-lite"/>
    </source>
</evidence>
<reference evidence="4" key="1">
    <citation type="submission" date="2023-08" db="EMBL/GenBank/DDBJ databases">
        <authorList>
            <person name="Chen Y."/>
            <person name="Shah S."/>
            <person name="Dougan E. K."/>
            <person name="Thang M."/>
            <person name="Chan C."/>
        </authorList>
    </citation>
    <scope>NUCLEOTIDE SEQUENCE</scope>
</reference>
<evidence type="ECO:0000313" key="5">
    <source>
        <dbReference type="Proteomes" id="UP001178507"/>
    </source>
</evidence>
<proteinExistence type="predicted"/>
<dbReference type="PROSITE" id="PS50222">
    <property type="entry name" value="EF_HAND_2"/>
    <property type="match status" value="2"/>
</dbReference>
<dbReference type="GO" id="GO:0005509">
    <property type="term" value="F:calcium ion binding"/>
    <property type="evidence" value="ECO:0007669"/>
    <property type="project" value="InterPro"/>
</dbReference>
<dbReference type="Proteomes" id="UP001178507">
    <property type="component" value="Unassembled WGS sequence"/>
</dbReference>
<evidence type="ECO:0000313" key="4">
    <source>
        <dbReference type="EMBL" id="CAJ1395520.1"/>
    </source>
</evidence>
<protein>
    <recommendedName>
        <fullName evidence="3">EF-hand domain-containing protein</fullName>
    </recommendedName>
</protein>
<feature type="region of interest" description="Disordered" evidence="2">
    <location>
        <begin position="106"/>
        <end position="171"/>
    </location>
</feature>
<dbReference type="SMART" id="SM00054">
    <property type="entry name" value="EFh"/>
    <property type="match status" value="2"/>
</dbReference>
<evidence type="ECO:0000256" key="1">
    <source>
        <dbReference type="ARBA" id="ARBA00022837"/>
    </source>
</evidence>
<dbReference type="CDD" id="cd00051">
    <property type="entry name" value="EFh"/>
    <property type="match status" value="1"/>
</dbReference>